<proteinExistence type="predicted"/>
<sequence length="64" mass="6777">MTAHPTAERTRAPDDHDHADGCLCGHDHADGEATHDHDLPAAEGGVEAARKPRRRATRTSAGEA</sequence>
<dbReference type="Proteomes" id="UP000035955">
    <property type="component" value="Unassembled WGS sequence"/>
</dbReference>
<dbReference type="AlphaFoldDB" id="A0A0J6SI19"/>
<gene>
    <name evidence="2" type="ORF">VQ02_21175</name>
</gene>
<dbReference type="EMBL" id="LABY01000155">
    <property type="protein sequence ID" value="KMO33309.1"/>
    <property type="molecule type" value="Genomic_DNA"/>
</dbReference>
<reference evidence="2 3" key="1">
    <citation type="submission" date="2015-03" db="EMBL/GenBank/DDBJ databases">
        <title>Genome sequencing of Methylobacterium variabile DSM 16961.</title>
        <authorList>
            <person name="Chaudhry V."/>
            <person name="Patil P.B."/>
        </authorList>
    </citation>
    <scope>NUCLEOTIDE SEQUENCE [LARGE SCALE GENOMIC DNA]</scope>
    <source>
        <strain evidence="2 3">DSM 16961</strain>
    </source>
</reference>
<name>A0A0J6SI19_9HYPH</name>
<evidence type="ECO:0000313" key="2">
    <source>
        <dbReference type="EMBL" id="KMO33309.1"/>
    </source>
</evidence>
<dbReference type="PATRIC" id="fig|298794.3.peg.1591"/>
<feature type="region of interest" description="Disordered" evidence="1">
    <location>
        <begin position="1"/>
        <end position="64"/>
    </location>
</feature>
<feature type="compositionally biased region" description="Basic and acidic residues" evidence="1">
    <location>
        <begin position="1"/>
        <end position="40"/>
    </location>
</feature>
<evidence type="ECO:0000256" key="1">
    <source>
        <dbReference type="SAM" id="MobiDB-lite"/>
    </source>
</evidence>
<organism evidence="2 3">
    <name type="scientific">Methylobacterium variabile</name>
    <dbReference type="NCBI Taxonomy" id="298794"/>
    <lineage>
        <taxon>Bacteria</taxon>
        <taxon>Pseudomonadati</taxon>
        <taxon>Pseudomonadota</taxon>
        <taxon>Alphaproteobacteria</taxon>
        <taxon>Hyphomicrobiales</taxon>
        <taxon>Methylobacteriaceae</taxon>
        <taxon>Methylobacterium</taxon>
    </lineage>
</organism>
<evidence type="ECO:0000313" key="3">
    <source>
        <dbReference type="Proteomes" id="UP000035955"/>
    </source>
</evidence>
<dbReference type="OrthoDB" id="9933244at2"/>
<accession>A0A0J6SI19</accession>
<protein>
    <submittedName>
        <fullName evidence="2">Uncharacterized protein</fullName>
    </submittedName>
</protein>
<keyword evidence="3" id="KW-1185">Reference proteome</keyword>
<dbReference type="RefSeq" id="WP_048446193.1">
    <property type="nucleotide sequence ID" value="NZ_LABY01000155.1"/>
</dbReference>
<comment type="caution">
    <text evidence="2">The sequence shown here is derived from an EMBL/GenBank/DDBJ whole genome shotgun (WGS) entry which is preliminary data.</text>
</comment>